<proteinExistence type="predicted"/>
<dbReference type="AlphaFoldDB" id="A0A182T352"/>
<feature type="region of interest" description="Disordered" evidence="1">
    <location>
        <begin position="232"/>
        <end position="273"/>
    </location>
</feature>
<evidence type="ECO:0000313" key="2">
    <source>
        <dbReference type="EnsemblMetazoa" id="AMAM018651-PA"/>
    </source>
</evidence>
<accession>A0A182T352</accession>
<keyword evidence="3" id="KW-1185">Reference proteome</keyword>
<evidence type="ECO:0000313" key="3">
    <source>
        <dbReference type="Proteomes" id="UP000075901"/>
    </source>
</evidence>
<dbReference type="EnsemblMetazoa" id="AMAM018651-RA">
    <property type="protein sequence ID" value="AMAM018651-PA"/>
    <property type="gene ID" value="AMAM018651"/>
</dbReference>
<feature type="region of interest" description="Disordered" evidence="1">
    <location>
        <begin position="16"/>
        <end position="42"/>
    </location>
</feature>
<protein>
    <submittedName>
        <fullName evidence="2">Uncharacterized protein</fullName>
    </submittedName>
</protein>
<organism evidence="2 3">
    <name type="scientific">Anopheles maculatus</name>
    <dbReference type="NCBI Taxonomy" id="74869"/>
    <lineage>
        <taxon>Eukaryota</taxon>
        <taxon>Metazoa</taxon>
        <taxon>Ecdysozoa</taxon>
        <taxon>Arthropoda</taxon>
        <taxon>Hexapoda</taxon>
        <taxon>Insecta</taxon>
        <taxon>Pterygota</taxon>
        <taxon>Neoptera</taxon>
        <taxon>Endopterygota</taxon>
        <taxon>Diptera</taxon>
        <taxon>Nematocera</taxon>
        <taxon>Culicoidea</taxon>
        <taxon>Culicidae</taxon>
        <taxon>Anophelinae</taxon>
        <taxon>Anopheles</taxon>
        <taxon>Anopheles maculatus group</taxon>
    </lineage>
</organism>
<dbReference type="VEuPathDB" id="VectorBase:AMAM018651"/>
<name>A0A182T352_9DIPT</name>
<dbReference type="Proteomes" id="UP000075901">
    <property type="component" value="Unassembled WGS sequence"/>
</dbReference>
<reference evidence="2" key="2">
    <citation type="submission" date="2020-05" db="UniProtKB">
        <authorList>
            <consortium name="EnsemblMetazoa"/>
        </authorList>
    </citation>
    <scope>IDENTIFICATION</scope>
    <source>
        <strain evidence="2">maculatus3</strain>
    </source>
</reference>
<sequence>MPMSLEDLEDLLNYADEQKQPSTGGGECVSSGRSGSIGGSGNNGNAKPLLVSNGSSVSIGQISNICSSGYQSIPNQSACSSPGELAGQQRIEYITNKAPPPRKLTTTLIGYSTGNGIDLCLNELATTKAELPTSSINLQLFNDSNHATNTTATSHIGTHHRDTEHEMPYQQSNGSRILNNNYVDSSYDVIPSFKSPLAGNAIVSTGHNSPAKVNVQRIVQPDTVEYFGTGRSKQQQQAHHKRSNIMHGIRSCGGDNSIQSESSSDERFSNTTSENYNELDSLTAANVSSIERNPVCINQGNDYEPIATGLYGRRIGSNRMPRTNPMMQVSRTGNVPFAAWFKSYLSIDLDVFDKYGEFYAVELKGNLS</sequence>
<reference evidence="3" key="1">
    <citation type="submission" date="2013-09" db="EMBL/GenBank/DDBJ databases">
        <title>The Genome Sequence of Anopheles maculatus species B.</title>
        <authorList>
            <consortium name="The Broad Institute Genomics Platform"/>
            <person name="Neafsey D.E."/>
            <person name="Besansky N."/>
            <person name="Howell P."/>
            <person name="Walton C."/>
            <person name="Young S.K."/>
            <person name="Zeng Q."/>
            <person name="Gargeya S."/>
            <person name="Fitzgerald M."/>
            <person name="Haas B."/>
            <person name="Abouelleil A."/>
            <person name="Allen A.W."/>
            <person name="Alvarado L."/>
            <person name="Arachchi H.M."/>
            <person name="Berlin A.M."/>
            <person name="Chapman S.B."/>
            <person name="Gainer-Dewar J."/>
            <person name="Goldberg J."/>
            <person name="Griggs A."/>
            <person name="Gujja S."/>
            <person name="Hansen M."/>
            <person name="Howarth C."/>
            <person name="Imamovic A."/>
            <person name="Ireland A."/>
            <person name="Larimer J."/>
            <person name="McCowan C."/>
            <person name="Murphy C."/>
            <person name="Pearson M."/>
            <person name="Poon T.W."/>
            <person name="Priest M."/>
            <person name="Roberts A."/>
            <person name="Saif S."/>
            <person name="Shea T."/>
            <person name="Sisk P."/>
            <person name="Sykes S."/>
            <person name="Wortman J."/>
            <person name="Nusbaum C."/>
            <person name="Birren B."/>
        </authorList>
    </citation>
    <scope>NUCLEOTIDE SEQUENCE [LARGE SCALE GENOMIC DNA]</scope>
    <source>
        <strain evidence="3">maculatus3</strain>
    </source>
</reference>
<evidence type="ECO:0000256" key="1">
    <source>
        <dbReference type="SAM" id="MobiDB-lite"/>
    </source>
</evidence>